<evidence type="ECO:0000256" key="1">
    <source>
        <dbReference type="PROSITE-ProRule" id="PRU00703"/>
    </source>
</evidence>
<accession>A0A395M2R8</accession>
<dbReference type="InterPro" id="IPR046342">
    <property type="entry name" value="CBS_dom_sf"/>
</dbReference>
<gene>
    <name evidence="3" type="ORF">D0433_02660</name>
</gene>
<dbReference type="AlphaFoldDB" id="A0A395M2R8"/>
<sequence length="223" mass="25386">MNRIKYRKDIPTLKSTDSISEAFETVRSSGYGVLPVVKHHKLIGILHENDEVLLKTAEQHPSKTLGAIEFAEPPALRYDAHPLELIKMFRKNLLPLLPVVGNNTTYLGAVLRHDAEQQVMELFSLSSEGVLIELETPVTLRLSEVIRLLEQNEAQVLAIATRRNQNYADAQFVVLHLQVPDAYRLQRTLERYGYTVTYNSQAGESLLDDSMLKAQEFLRYLEL</sequence>
<dbReference type="PROSITE" id="PS51371">
    <property type="entry name" value="CBS"/>
    <property type="match status" value="1"/>
</dbReference>
<evidence type="ECO:0000313" key="4">
    <source>
        <dbReference type="Proteomes" id="UP000266389"/>
    </source>
</evidence>
<dbReference type="Pfam" id="PF00571">
    <property type="entry name" value="CBS"/>
    <property type="match status" value="1"/>
</dbReference>
<evidence type="ECO:0000313" key="3">
    <source>
        <dbReference type="EMBL" id="RFM25093.1"/>
    </source>
</evidence>
<keyword evidence="1" id="KW-0129">CBS domain</keyword>
<dbReference type="SUPFAM" id="SSF54631">
    <property type="entry name" value="CBS-domain pair"/>
    <property type="match status" value="1"/>
</dbReference>
<feature type="domain" description="CBS" evidence="2">
    <location>
        <begin position="1"/>
        <end position="62"/>
    </location>
</feature>
<dbReference type="EMBL" id="PHFL01000010">
    <property type="protein sequence ID" value="RFM25093.1"/>
    <property type="molecule type" value="Genomic_DNA"/>
</dbReference>
<evidence type="ECO:0000259" key="2">
    <source>
        <dbReference type="PROSITE" id="PS51371"/>
    </source>
</evidence>
<comment type="caution">
    <text evidence="3">The sequence shown here is derived from an EMBL/GenBank/DDBJ whole genome shotgun (WGS) entry which is preliminary data.</text>
</comment>
<dbReference type="Gene3D" id="3.10.580.10">
    <property type="entry name" value="CBS-domain"/>
    <property type="match status" value="1"/>
</dbReference>
<reference evidence="3 4" key="1">
    <citation type="journal article" date="2011" name="ISME J.">
        <title>Community ecology of hot spring cyanobacterial mats: predominant populations and their functional potential.</title>
        <authorList>
            <person name="Klatt C.G."/>
            <person name="Wood J.M."/>
            <person name="Rusch D.B."/>
            <person name="Bateson M.M."/>
            <person name="Hamamura N."/>
            <person name="Heidelberg J.F."/>
            <person name="Grossman A.R."/>
            <person name="Bhaya D."/>
            <person name="Cohan F.M."/>
            <person name="Kuhl M."/>
            <person name="Bryant D.A."/>
            <person name="Ward D.M."/>
        </authorList>
    </citation>
    <scope>NUCLEOTIDE SEQUENCE [LARGE SCALE GENOMIC DNA]</scope>
    <source>
        <strain evidence="3">OS</strain>
    </source>
</reference>
<protein>
    <submittedName>
        <fullName evidence="3">CBS domain-containing protein</fullName>
    </submittedName>
</protein>
<dbReference type="CDD" id="cd02205">
    <property type="entry name" value="CBS_pair_SF"/>
    <property type="match status" value="1"/>
</dbReference>
<dbReference type="InterPro" id="IPR000644">
    <property type="entry name" value="CBS_dom"/>
</dbReference>
<dbReference type="Proteomes" id="UP000266389">
    <property type="component" value="Unassembled WGS sequence"/>
</dbReference>
<organism evidence="3 4">
    <name type="scientific">Candidatus Thermochlorobacter aerophilus</name>
    <dbReference type="NCBI Taxonomy" id="1868324"/>
    <lineage>
        <taxon>Bacteria</taxon>
        <taxon>Pseudomonadati</taxon>
        <taxon>Chlorobiota</taxon>
        <taxon>Chlorobiia</taxon>
        <taxon>Chlorobiales</taxon>
        <taxon>Candidatus Thermochlorobacteriaceae</taxon>
        <taxon>Candidatus Thermochlorobacter</taxon>
    </lineage>
</organism>
<name>A0A395M2R8_9BACT</name>
<proteinExistence type="predicted"/>